<keyword evidence="2" id="KW-0472">Membrane</keyword>
<evidence type="ECO:0000313" key="4">
    <source>
        <dbReference type="Proteomes" id="UP000030598"/>
    </source>
</evidence>
<organism evidence="3 4">
    <name type="scientific">Prochlorococcus marinus str. GP2</name>
    <dbReference type="NCBI Taxonomy" id="59925"/>
    <lineage>
        <taxon>Bacteria</taxon>
        <taxon>Bacillati</taxon>
        <taxon>Cyanobacteriota</taxon>
        <taxon>Cyanophyceae</taxon>
        <taxon>Synechococcales</taxon>
        <taxon>Prochlorococcaceae</taxon>
        <taxon>Prochlorococcus</taxon>
    </lineage>
</organism>
<sequence>MEDSKLNPEENNSIESSPNLNEDNKDHNEGTKKEENVKAFTEFLEKASSQDSSEEKVKLDSEQQKPKIDKSLFKRFLNNGFDGITTNPNYKMLALLIILLINLSLFFVIGNMGKAFLRNAGIMG</sequence>
<evidence type="ECO:0000256" key="1">
    <source>
        <dbReference type="SAM" id="MobiDB-lite"/>
    </source>
</evidence>
<dbReference type="RefSeq" id="WP_032524653.1">
    <property type="nucleotide sequence ID" value="NZ_CP138934.1"/>
</dbReference>
<dbReference type="eggNOG" id="ENOG50321EN">
    <property type="taxonomic scope" value="Bacteria"/>
</dbReference>
<feature type="region of interest" description="Disordered" evidence="1">
    <location>
        <begin position="1"/>
        <end position="37"/>
    </location>
</feature>
<evidence type="ECO:0000256" key="2">
    <source>
        <dbReference type="SAM" id="Phobius"/>
    </source>
</evidence>
<reference evidence="4" key="1">
    <citation type="journal article" date="2014" name="Sci. Data">
        <title>Genomes of diverse isolates of the marine cyanobacterium Prochlorococcus.</title>
        <authorList>
            <person name="Biller S."/>
            <person name="Berube P."/>
            <person name="Thompson J."/>
            <person name="Kelly L."/>
            <person name="Roggensack S."/>
            <person name="Awad L."/>
            <person name="Roache-Johnson K."/>
            <person name="Ding H."/>
            <person name="Giovannoni S.J."/>
            <person name="Moore L.R."/>
            <person name="Chisholm S.W."/>
        </authorList>
    </citation>
    <scope>NUCLEOTIDE SEQUENCE [LARGE SCALE GENOMIC DNA]</scope>
    <source>
        <strain evidence="4">GP2</strain>
    </source>
</reference>
<dbReference type="Proteomes" id="UP000030598">
    <property type="component" value="Unassembled WGS sequence"/>
</dbReference>
<keyword evidence="2" id="KW-1133">Transmembrane helix</keyword>
<feature type="compositionally biased region" description="Basic and acidic residues" evidence="1">
    <location>
        <begin position="22"/>
        <end position="37"/>
    </location>
</feature>
<feature type="transmembrane region" description="Helical" evidence="2">
    <location>
        <begin position="90"/>
        <end position="109"/>
    </location>
</feature>
<keyword evidence="2" id="KW-0812">Transmembrane</keyword>
<dbReference type="EMBL" id="JNAH01000005">
    <property type="protein sequence ID" value="KGF87442.1"/>
    <property type="molecule type" value="Genomic_DNA"/>
</dbReference>
<protein>
    <submittedName>
        <fullName evidence="3">Uncharacterized protein</fullName>
    </submittedName>
</protein>
<comment type="caution">
    <text evidence="3">The sequence shown here is derived from an EMBL/GenBank/DDBJ whole genome shotgun (WGS) entry which is preliminary data.</text>
</comment>
<evidence type="ECO:0000313" key="3">
    <source>
        <dbReference type="EMBL" id="KGF87442.1"/>
    </source>
</evidence>
<dbReference type="OrthoDB" id="540687at2"/>
<gene>
    <name evidence="3" type="ORF">EU91_1172</name>
</gene>
<accession>A0A0A1ZCY6</accession>
<dbReference type="STRING" id="59925.EU91_1172"/>
<feature type="compositionally biased region" description="Basic and acidic residues" evidence="1">
    <location>
        <begin position="53"/>
        <end position="64"/>
    </location>
</feature>
<feature type="region of interest" description="Disordered" evidence="1">
    <location>
        <begin position="45"/>
        <end position="64"/>
    </location>
</feature>
<dbReference type="AlphaFoldDB" id="A0A0A1ZCY6"/>
<name>A0A0A1ZCY6_PROMR</name>
<feature type="compositionally biased region" description="Polar residues" evidence="1">
    <location>
        <begin position="9"/>
        <end position="21"/>
    </location>
</feature>
<proteinExistence type="predicted"/>